<evidence type="ECO:0000313" key="2">
    <source>
        <dbReference type="EMBL" id="KZV37021.1"/>
    </source>
</evidence>
<feature type="compositionally biased region" description="Basic and acidic residues" evidence="1">
    <location>
        <begin position="99"/>
        <end position="131"/>
    </location>
</feature>
<organism evidence="2 3">
    <name type="scientific">Dorcoceras hygrometricum</name>
    <dbReference type="NCBI Taxonomy" id="472368"/>
    <lineage>
        <taxon>Eukaryota</taxon>
        <taxon>Viridiplantae</taxon>
        <taxon>Streptophyta</taxon>
        <taxon>Embryophyta</taxon>
        <taxon>Tracheophyta</taxon>
        <taxon>Spermatophyta</taxon>
        <taxon>Magnoliopsida</taxon>
        <taxon>eudicotyledons</taxon>
        <taxon>Gunneridae</taxon>
        <taxon>Pentapetalae</taxon>
        <taxon>asterids</taxon>
        <taxon>lamiids</taxon>
        <taxon>Lamiales</taxon>
        <taxon>Gesneriaceae</taxon>
        <taxon>Didymocarpoideae</taxon>
        <taxon>Trichosporeae</taxon>
        <taxon>Loxocarpinae</taxon>
        <taxon>Dorcoceras</taxon>
    </lineage>
</organism>
<protein>
    <submittedName>
        <fullName evidence="2">Uncharacterized protein</fullName>
    </submittedName>
</protein>
<sequence length="138" mass="15038">MAAAAANKSRAAMTCAAQPRNAMRDKRIFARHRSDHRATSAHDQRATAGHHWRNNLRIAAAIGRATCAAIAPTCAQAAVDRQSGPRPDSIFLQSACTRKLMDLPRTESPRRGDRNKSDHEAGDGTRRREALEEGAEAN</sequence>
<dbReference type="EMBL" id="KV003167">
    <property type="protein sequence ID" value="KZV37021.1"/>
    <property type="molecule type" value="Genomic_DNA"/>
</dbReference>
<feature type="region of interest" description="Disordered" evidence="1">
    <location>
        <begin position="99"/>
        <end position="138"/>
    </location>
</feature>
<feature type="region of interest" description="Disordered" evidence="1">
    <location>
        <begin position="1"/>
        <end position="20"/>
    </location>
</feature>
<feature type="compositionally biased region" description="Low complexity" evidence="1">
    <location>
        <begin position="1"/>
        <end position="12"/>
    </location>
</feature>
<name>A0A2Z7BR34_9LAMI</name>
<dbReference type="Proteomes" id="UP000250235">
    <property type="component" value="Unassembled WGS sequence"/>
</dbReference>
<reference evidence="2 3" key="1">
    <citation type="journal article" date="2015" name="Proc. Natl. Acad. Sci. U.S.A.">
        <title>The resurrection genome of Boea hygrometrica: A blueprint for survival of dehydration.</title>
        <authorList>
            <person name="Xiao L."/>
            <person name="Yang G."/>
            <person name="Zhang L."/>
            <person name="Yang X."/>
            <person name="Zhao S."/>
            <person name="Ji Z."/>
            <person name="Zhou Q."/>
            <person name="Hu M."/>
            <person name="Wang Y."/>
            <person name="Chen M."/>
            <person name="Xu Y."/>
            <person name="Jin H."/>
            <person name="Xiao X."/>
            <person name="Hu G."/>
            <person name="Bao F."/>
            <person name="Hu Y."/>
            <person name="Wan P."/>
            <person name="Li L."/>
            <person name="Deng X."/>
            <person name="Kuang T."/>
            <person name="Xiang C."/>
            <person name="Zhu J.K."/>
            <person name="Oliver M.J."/>
            <person name="He Y."/>
        </authorList>
    </citation>
    <scope>NUCLEOTIDE SEQUENCE [LARGE SCALE GENOMIC DNA]</scope>
    <source>
        <strain evidence="3">cv. XS01</strain>
    </source>
</reference>
<proteinExistence type="predicted"/>
<gene>
    <name evidence="2" type="ORF">F511_13752</name>
</gene>
<evidence type="ECO:0000313" key="3">
    <source>
        <dbReference type="Proteomes" id="UP000250235"/>
    </source>
</evidence>
<dbReference type="AlphaFoldDB" id="A0A2Z7BR34"/>
<accession>A0A2Z7BR34</accession>
<keyword evidence="3" id="KW-1185">Reference proteome</keyword>
<evidence type="ECO:0000256" key="1">
    <source>
        <dbReference type="SAM" id="MobiDB-lite"/>
    </source>
</evidence>